<name>A0A2T0WV29_9BACT</name>
<dbReference type="Proteomes" id="UP000238157">
    <property type="component" value="Unassembled WGS sequence"/>
</dbReference>
<dbReference type="Pfam" id="PF15418">
    <property type="entry name" value="DUF4625"/>
    <property type="match status" value="1"/>
</dbReference>
<protein>
    <submittedName>
        <fullName evidence="2">Uncharacterized protein DUF4625</fullName>
    </submittedName>
</protein>
<feature type="chain" id="PRO_5015400051" evidence="1">
    <location>
        <begin position="21"/>
        <end position="314"/>
    </location>
</feature>
<evidence type="ECO:0000256" key="1">
    <source>
        <dbReference type="SAM" id="SignalP"/>
    </source>
</evidence>
<comment type="caution">
    <text evidence="2">The sequence shown here is derived from an EMBL/GenBank/DDBJ whole genome shotgun (WGS) entry which is preliminary data.</text>
</comment>
<dbReference type="RefSeq" id="WP_106131689.1">
    <property type="nucleotide sequence ID" value="NZ_PVTR01000001.1"/>
</dbReference>
<keyword evidence="1" id="KW-0732">Signal</keyword>
<dbReference type="AlphaFoldDB" id="A0A2T0WV29"/>
<sequence length="314" mass="34760">MKKIPLLISSLFIAALFSCSDENDNPPVQDLTAPELGFAEGRDSFRPMENEVMPATKDHLHLRFSVSDESGIGQVLVDIHNSFDGHTHGRLNNTFTALNVKDIYSPDASQPFLRFPEGATFLNVDGSATDIYWEGSTSRVENNVLAGPYDIVISAVDVNGNQTSFADNSNYIATFYIERPYAPMIAVTNLHDGEIEGQAGEALEVQGSVAKADHELGSEITFLWVRLMEEDDDHGHEHRVSGEEFYEKMWGTSAYRDGKSGPALPNANELKFEDILTGDNSIILPEGEDHLELVIWAEDANGNITRKVYEVHID</sequence>
<dbReference type="OrthoDB" id="670730at2"/>
<accession>A0A2T0WV29</accession>
<organism evidence="2 3">
    <name type="scientific">Mongoliibacter ruber</name>
    <dbReference type="NCBI Taxonomy" id="1750599"/>
    <lineage>
        <taxon>Bacteria</taxon>
        <taxon>Pseudomonadati</taxon>
        <taxon>Bacteroidota</taxon>
        <taxon>Cytophagia</taxon>
        <taxon>Cytophagales</taxon>
        <taxon>Cyclobacteriaceae</taxon>
        <taxon>Mongoliibacter</taxon>
    </lineage>
</organism>
<feature type="signal peptide" evidence="1">
    <location>
        <begin position="1"/>
        <end position="20"/>
    </location>
</feature>
<gene>
    <name evidence="2" type="ORF">CLW00_10193</name>
</gene>
<keyword evidence="3" id="KW-1185">Reference proteome</keyword>
<proteinExistence type="predicted"/>
<dbReference type="EMBL" id="PVTR01000001">
    <property type="protein sequence ID" value="PRY90434.1"/>
    <property type="molecule type" value="Genomic_DNA"/>
</dbReference>
<dbReference type="PROSITE" id="PS51257">
    <property type="entry name" value="PROKAR_LIPOPROTEIN"/>
    <property type="match status" value="1"/>
</dbReference>
<reference evidence="2 3" key="1">
    <citation type="submission" date="2018-03" db="EMBL/GenBank/DDBJ databases">
        <title>Genomic Encyclopedia of Archaeal and Bacterial Type Strains, Phase II (KMG-II): from individual species to whole genera.</title>
        <authorList>
            <person name="Goeker M."/>
        </authorList>
    </citation>
    <scope>NUCLEOTIDE SEQUENCE [LARGE SCALE GENOMIC DNA]</scope>
    <source>
        <strain evidence="2 3">DSM 27929</strain>
    </source>
</reference>
<dbReference type="InterPro" id="IPR027829">
    <property type="entry name" value="DUF4625"/>
</dbReference>
<evidence type="ECO:0000313" key="2">
    <source>
        <dbReference type="EMBL" id="PRY90434.1"/>
    </source>
</evidence>
<evidence type="ECO:0000313" key="3">
    <source>
        <dbReference type="Proteomes" id="UP000238157"/>
    </source>
</evidence>